<evidence type="ECO:0000259" key="8">
    <source>
        <dbReference type="PROSITE" id="PS51767"/>
    </source>
</evidence>
<evidence type="ECO:0000256" key="2">
    <source>
        <dbReference type="ARBA" id="ARBA00022750"/>
    </source>
</evidence>
<dbReference type="InterPro" id="IPR033121">
    <property type="entry name" value="PEPTIDASE_A1"/>
</dbReference>
<evidence type="ECO:0000256" key="5">
    <source>
        <dbReference type="RuleBase" id="RU000454"/>
    </source>
</evidence>
<organism evidence="9 10">
    <name type="scientific">Coemansia javaensis</name>
    <dbReference type="NCBI Taxonomy" id="2761396"/>
    <lineage>
        <taxon>Eukaryota</taxon>
        <taxon>Fungi</taxon>
        <taxon>Fungi incertae sedis</taxon>
        <taxon>Zoopagomycota</taxon>
        <taxon>Kickxellomycotina</taxon>
        <taxon>Kickxellomycetes</taxon>
        <taxon>Kickxellales</taxon>
        <taxon>Kickxellaceae</taxon>
        <taxon>Coemansia</taxon>
    </lineage>
</organism>
<feature type="domain" description="Peptidase A1" evidence="8">
    <location>
        <begin position="117"/>
        <end position="507"/>
    </location>
</feature>
<proteinExistence type="inferred from homology"/>
<evidence type="ECO:0000256" key="3">
    <source>
        <dbReference type="PIRSR" id="PIRSR601461-1"/>
    </source>
</evidence>
<accession>A0A9W8HGD7</accession>
<keyword evidence="4" id="KW-1015">Disulfide bond</keyword>
<feature type="compositionally biased region" description="Basic and acidic residues" evidence="6">
    <location>
        <begin position="369"/>
        <end position="382"/>
    </location>
</feature>
<evidence type="ECO:0000256" key="7">
    <source>
        <dbReference type="SAM" id="SignalP"/>
    </source>
</evidence>
<dbReference type="EMBL" id="JANBUL010000086">
    <property type="protein sequence ID" value="KAJ2781978.1"/>
    <property type="molecule type" value="Genomic_DNA"/>
</dbReference>
<dbReference type="Proteomes" id="UP001140217">
    <property type="component" value="Unassembled WGS sequence"/>
</dbReference>
<dbReference type="PRINTS" id="PR00792">
    <property type="entry name" value="PEPSIN"/>
</dbReference>
<protein>
    <recommendedName>
        <fullName evidence="8">Peptidase A1 domain-containing protein</fullName>
    </recommendedName>
</protein>
<sequence>MRISGGRCAGAAAVVARCAALLFLVAQCVASSDSSTSGASTSGSARGKGYVSIPLQRSFNRNNNILVARRRARTRIEKSKEMMQLMPDVDFDDEGDRHGVEPDFGQVRLTDATDTYYYGVISVGSPSQNFTVTFDTGSANMWIPGVRCTSKACLQHNRYDHDLSSTYQPLNGPFAIQYGTGEVRGFTSQDTVRVGGITIKDQPFAETTSEDEVFELPDTEFDGLFGLAFKSLASGGLVPPMAKMIEEKLVDEPVFAFALSQGHRSFGELLLGGYNELHYRGDLRWMRVTRAKYWQVTMEGIWYGEGKFNLLSLSKDRDIASIPLDVVTASSVDAPPRDSWHKKQADEADERALRKARRKSKEGDDELDLEQKRTHPPVDKSPKLKKLVPSGSDAAAPETSAIMDTGTSFLLGDPNSIKLISRIIGADFRTGDMSCAHLGDLKSFWISLGGYKFEIAPEHYVYRDAEKRTCSSAWVPSYDSPFWVLGDSFLRAYYAVFDMRDKKVGLAPINMPLRHF</sequence>
<feature type="region of interest" description="Disordered" evidence="6">
    <location>
        <begin position="332"/>
        <end position="398"/>
    </location>
</feature>
<keyword evidence="10" id="KW-1185">Reference proteome</keyword>
<evidence type="ECO:0000256" key="4">
    <source>
        <dbReference type="PIRSR" id="PIRSR601461-2"/>
    </source>
</evidence>
<dbReference type="FunFam" id="2.40.70.10:FF:000149">
    <property type="entry name" value="Uncharacterized protein"/>
    <property type="match status" value="1"/>
</dbReference>
<dbReference type="AlphaFoldDB" id="A0A9W8HGD7"/>
<feature type="disulfide bond" evidence="4">
    <location>
        <begin position="148"/>
        <end position="153"/>
    </location>
</feature>
<dbReference type="PROSITE" id="PS51767">
    <property type="entry name" value="PEPTIDASE_A1"/>
    <property type="match status" value="1"/>
</dbReference>
<keyword evidence="5" id="KW-0645">Protease</keyword>
<comment type="similarity">
    <text evidence="1 5">Belongs to the peptidase A1 family.</text>
</comment>
<dbReference type="GO" id="GO:0004190">
    <property type="term" value="F:aspartic-type endopeptidase activity"/>
    <property type="evidence" value="ECO:0007669"/>
    <property type="project" value="UniProtKB-KW"/>
</dbReference>
<reference evidence="9" key="1">
    <citation type="submission" date="2022-07" db="EMBL/GenBank/DDBJ databases">
        <title>Phylogenomic reconstructions and comparative analyses of Kickxellomycotina fungi.</title>
        <authorList>
            <person name="Reynolds N.K."/>
            <person name="Stajich J.E."/>
            <person name="Barry K."/>
            <person name="Grigoriev I.V."/>
            <person name="Crous P."/>
            <person name="Smith M.E."/>
        </authorList>
    </citation>
    <scope>NUCLEOTIDE SEQUENCE</scope>
    <source>
        <strain evidence="9">NBRC 105414</strain>
    </source>
</reference>
<dbReference type="InterPro" id="IPR001461">
    <property type="entry name" value="Aspartic_peptidase_A1"/>
</dbReference>
<dbReference type="SUPFAM" id="SSF50630">
    <property type="entry name" value="Acid proteases"/>
    <property type="match status" value="1"/>
</dbReference>
<evidence type="ECO:0000256" key="1">
    <source>
        <dbReference type="ARBA" id="ARBA00007447"/>
    </source>
</evidence>
<feature type="active site" evidence="3">
    <location>
        <position position="404"/>
    </location>
</feature>
<dbReference type="InterPro" id="IPR021109">
    <property type="entry name" value="Peptidase_aspartic_dom_sf"/>
</dbReference>
<comment type="caution">
    <text evidence="9">The sequence shown here is derived from an EMBL/GenBank/DDBJ whole genome shotgun (WGS) entry which is preliminary data.</text>
</comment>
<evidence type="ECO:0000313" key="9">
    <source>
        <dbReference type="EMBL" id="KAJ2781978.1"/>
    </source>
</evidence>
<dbReference type="Pfam" id="PF00026">
    <property type="entry name" value="Asp"/>
    <property type="match status" value="2"/>
</dbReference>
<keyword evidence="2 5" id="KW-0064">Aspartyl protease</keyword>
<feature type="chain" id="PRO_5040808878" description="Peptidase A1 domain-containing protein" evidence="7">
    <location>
        <begin position="31"/>
        <end position="516"/>
    </location>
</feature>
<dbReference type="Gene3D" id="2.40.70.10">
    <property type="entry name" value="Acid Proteases"/>
    <property type="match status" value="3"/>
</dbReference>
<dbReference type="PANTHER" id="PTHR47966">
    <property type="entry name" value="BETA-SITE APP-CLEAVING ENZYME, ISOFORM A-RELATED"/>
    <property type="match status" value="1"/>
</dbReference>
<keyword evidence="5" id="KW-0378">Hydrolase</keyword>
<feature type="compositionally biased region" description="Basic and acidic residues" evidence="6">
    <location>
        <begin position="335"/>
        <end position="353"/>
    </location>
</feature>
<feature type="signal peptide" evidence="7">
    <location>
        <begin position="1"/>
        <end position="30"/>
    </location>
</feature>
<dbReference type="GO" id="GO:0006508">
    <property type="term" value="P:proteolysis"/>
    <property type="evidence" value="ECO:0007669"/>
    <property type="project" value="UniProtKB-KW"/>
</dbReference>
<gene>
    <name evidence="9" type="ORF">H4R18_002534</name>
</gene>
<dbReference type="OrthoDB" id="15189at2759"/>
<evidence type="ECO:0000256" key="6">
    <source>
        <dbReference type="SAM" id="MobiDB-lite"/>
    </source>
</evidence>
<dbReference type="PANTHER" id="PTHR47966:SF51">
    <property type="entry name" value="BETA-SITE APP-CLEAVING ENZYME, ISOFORM A-RELATED"/>
    <property type="match status" value="1"/>
</dbReference>
<dbReference type="PROSITE" id="PS00141">
    <property type="entry name" value="ASP_PROTEASE"/>
    <property type="match status" value="1"/>
</dbReference>
<evidence type="ECO:0000313" key="10">
    <source>
        <dbReference type="Proteomes" id="UP001140217"/>
    </source>
</evidence>
<feature type="disulfide bond" evidence="4">
    <location>
        <begin position="435"/>
        <end position="470"/>
    </location>
</feature>
<keyword evidence="7" id="KW-0732">Signal</keyword>
<name>A0A9W8HGD7_9FUNG</name>
<dbReference type="InterPro" id="IPR001969">
    <property type="entry name" value="Aspartic_peptidase_AS"/>
</dbReference>
<feature type="active site" evidence="3">
    <location>
        <position position="135"/>
    </location>
</feature>